<proteinExistence type="predicted"/>
<evidence type="ECO:0000313" key="1">
    <source>
        <dbReference type="EMBL" id="OHA96455.1"/>
    </source>
</evidence>
<dbReference type="AlphaFoldDB" id="A0A1G2TGM6"/>
<evidence type="ECO:0008006" key="3">
    <source>
        <dbReference type="Google" id="ProtNLM"/>
    </source>
</evidence>
<evidence type="ECO:0000313" key="2">
    <source>
        <dbReference type="Proteomes" id="UP000177279"/>
    </source>
</evidence>
<name>A0A1G2TGM6_9BACT</name>
<reference evidence="1 2" key="1">
    <citation type="journal article" date="2016" name="Nat. Commun.">
        <title>Thousands of microbial genomes shed light on interconnected biogeochemical processes in an aquifer system.</title>
        <authorList>
            <person name="Anantharaman K."/>
            <person name="Brown C.T."/>
            <person name="Hug L.A."/>
            <person name="Sharon I."/>
            <person name="Castelle C.J."/>
            <person name="Probst A.J."/>
            <person name="Thomas B.C."/>
            <person name="Singh A."/>
            <person name="Wilkins M.J."/>
            <person name="Karaoz U."/>
            <person name="Brodie E.L."/>
            <person name="Williams K.H."/>
            <person name="Hubbard S.S."/>
            <person name="Banfield J.F."/>
        </authorList>
    </citation>
    <scope>NUCLEOTIDE SEQUENCE [LARGE SCALE GENOMIC DNA]</scope>
</reference>
<gene>
    <name evidence="1" type="ORF">A3D49_01025</name>
</gene>
<dbReference type="EMBL" id="MHVS01000005">
    <property type="protein sequence ID" value="OHA96455.1"/>
    <property type="molecule type" value="Genomic_DNA"/>
</dbReference>
<dbReference type="Proteomes" id="UP000177279">
    <property type="component" value="Unassembled WGS sequence"/>
</dbReference>
<protein>
    <recommendedName>
        <fullName evidence="3">JAB domain-containing protein</fullName>
    </recommendedName>
</protein>
<sequence length="164" mass="18298">MATDHPLRPCTVAIPLLLMAVAGCAQQLPHRLVISPVAKDNLNFLYNNLRVEFAFCAYGEQTRQLVWVRRVELPKIIKATTATVEYGYCHGRDFLGYGHSHPEPAVCGLSNIDVRTFLSDKDKHTFLVCPGNFLSYNRKEVEASLQGIVVMAKAKPINTTAARR</sequence>
<organism evidence="1 2">
    <name type="scientific">Candidatus Zambryskibacteria bacterium RIFCSPHIGHO2_02_FULL_43_37</name>
    <dbReference type="NCBI Taxonomy" id="1802749"/>
    <lineage>
        <taxon>Bacteria</taxon>
        <taxon>Candidatus Zambryskiibacteriota</taxon>
    </lineage>
</organism>
<accession>A0A1G2TGM6</accession>
<comment type="caution">
    <text evidence="1">The sequence shown here is derived from an EMBL/GenBank/DDBJ whole genome shotgun (WGS) entry which is preliminary data.</text>
</comment>